<dbReference type="SMART" id="SM00028">
    <property type="entry name" value="TPR"/>
    <property type="match status" value="4"/>
</dbReference>
<dbReference type="Gene3D" id="1.25.40.10">
    <property type="entry name" value="Tetratricopeptide repeat domain"/>
    <property type="match status" value="1"/>
</dbReference>
<dbReference type="EMBL" id="JACNEP010000017">
    <property type="protein sequence ID" value="MBC3767364.1"/>
    <property type="molecule type" value="Genomic_DNA"/>
</dbReference>
<keyword evidence="8" id="KW-1185">Reference proteome</keyword>
<dbReference type="Proteomes" id="UP000601768">
    <property type="component" value="Unassembled WGS sequence"/>
</dbReference>
<dbReference type="PANTHER" id="PTHR45138">
    <property type="entry name" value="REGULATORY COMPONENTS OF SENSORY TRANSDUCTION SYSTEM"/>
    <property type="match status" value="1"/>
</dbReference>
<dbReference type="PANTHER" id="PTHR45138:SF9">
    <property type="entry name" value="DIGUANYLATE CYCLASE DGCM-RELATED"/>
    <property type="match status" value="1"/>
</dbReference>
<keyword evidence="5" id="KW-0812">Transmembrane</keyword>
<gene>
    <name evidence="7" type="ORF">H8B19_15915</name>
</gene>
<dbReference type="Gene3D" id="3.30.70.270">
    <property type="match status" value="1"/>
</dbReference>
<dbReference type="CDD" id="cd01949">
    <property type="entry name" value="GGDEF"/>
    <property type="match status" value="1"/>
</dbReference>
<evidence type="ECO:0000256" key="1">
    <source>
        <dbReference type="ARBA" id="ARBA00001946"/>
    </source>
</evidence>
<comment type="cofactor">
    <cofactor evidence="1">
        <name>Mg(2+)</name>
        <dbReference type="ChEBI" id="CHEBI:18420"/>
    </cofactor>
</comment>
<comment type="caution">
    <text evidence="7">The sequence shown here is derived from an EMBL/GenBank/DDBJ whole genome shotgun (WGS) entry which is preliminary data.</text>
</comment>
<dbReference type="InterPro" id="IPR050469">
    <property type="entry name" value="Diguanylate_Cyclase"/>
</dbReference>
<evidence type="ECO:0000256" key="4">
    <source>
        <dbReference type="SAM" id="Coils"/>
    </source>
</evidence>
<dbReference type="InterPro" id="IPR011990">
    <property type="entry name" value="TPR-like_helical_dom_sf"/>
</dbReference>
<dbReference type="PROSITE" id="PS50887">
    <property type="entry name" value="GGDEF"/>
    <property type="match status" value="1"/>
</dbReference>
<reference evidence="7" key="2">
    <citation type="submission" date="2020-08" db="EMBL/GenBank/DDBJ databases">
        <authorList>
            <person name="Lai Q."/>
        </authorList>
    </citation>
    <scope>NUCLEOTIDE SEQUENCE</scope>
    <source>
        <strain evidence="7">S27-2</strain>
    </source>
</reference>
<feature type="transmembrane region" description="Helical" evidence="5">
    <location>
        <begin position="401"/>
        <end position="421"/>
    </location>
</feature>
<evidence type="ECO:0000313" key="8">
    <source>
        <dbReference type="Proteomes" id="UP000601768"/>
    </source>
</evidence>
<evidence type="ECO:0000256" key="2">
    <source>
        <dbReference type="ARBA" id="ARBA00012528"/>
    </source>
</evidence>
<keyword evidence="4" id="KW-0175">Coiled coil</keyword>
<keyword evidence="5" id="KW-1133">Transmembrane helix</keyword>
<dbReference type="GO" id="GO:1902201">
    <property type="term" value="P:negative regulation of bacterial-type flagellum-dependent cell motility"/>
    <property type="evidence" value="ECO:0007669"/>
    <property type="project" value="TreeGrafter"/>
</dbReference>
<dbReference type="InterPro" id="IPR000160">
    <property type="entry name" value="GGDEF_dom"/>
</dbReference>
<name>A0A8J6M0T1_9ALTE</name>
<dbReference type="Pfam" id="PF00990">
    <property type="entry name" value="GGDEF"/>
    <property type="match status" value="1"/>
</dbReference>
<evidence type="ECO:0000259" key="6">
    <source>
        <dbReference type="PROSITE" id="PS50887"/>
    </source>
</evidence>
<organism evidence="7 8">
    <name type="scientific">Neptunicella marina</name>
    <dbReference type="NCBI Taxonomy" id="2125989"/>
    <lineage>
        <taxon>Bacteria</taxon>
        <taxon>Pseudomonadati</taxon>
        <taxon>Pseudomonadota</taxon>
        <taxon>Gammaproteobacteria</taxon>
        <taxon>Alteromonadales</taxon>
        <taxon>Alteromonadaceae</taxon>
        <taxon>Neptunicella</taxon>
    </lineage>
</organism>
<dbReference type="SUPFAM" id="SSF48452">
    <property type="entry name" value="TPR-like"/>
    <property type="match status" value="2"/>
</dbReference>
<dbReference type="EC" id="2.7.7.65" evidence="2"/>
<dbReference type="AlphaFoldDB" id="A0A8J6M0T1"/>
<sequence>MTQLTPRFNEFAQQIKQQPDTVLKQLKAMDVSSLTLLQKVQWQLVLSHTYYALTYPHEALQEAQTGLTYVNKAKQPWLYHQLRLAEALAYDIVGDPAKGMEHSESAVGWAKLHNDYALQLDALYTRGVLEISLVDYSNALVDLQNARSLAPQLRSHTSEGEVSNALAQVYEYRQESELSIPFFQDAVEYHKRHNEPIDLSIALYGLGRANKNVGNLDLGKQQLQHSADISASINDIQGVAYASKELAGLNMQEGNLDLAEEQLKKAFNIFTQARNPYMQFDVTLSLAQLALKKSQPQLAEQYLQQAGNYLYPKTMPLQKISFDEEQARVKAALGDYKSAFDILEKTVQQKQKIYVEQSTERLHRLRSQYELEMKEQTNLKIQRENALQKMSLMEKEHQNQYLMVLFAFTLLICVLLAIMVYRNQINRKRLTELANIDGLTGLLNRRKTLEMLQLQFDLAQRHQFPLCIAIVDLDHFKKINDELGHPVGDKVLAAFGQLCQKTFRHTDIVGRIGGEEFMVALPHTGLSDAEGLLCTLRERAMQIGEMIDVGERTISISIGLCLLDGHKTVQSLMAQADDALYSAKQAGRNRIEIFSAANQRQAFSS</sequence>
<accession>A0A8J6M0T1</accession>
<dbReference type="SMART" id="SM00267">
    <property type="entry name" value="GGDEF"/>
    <property type="match status" value="1"/>
</dbReference>
<evidence type="ECO:0000313" key="7">
    <source>
        <dbReference type="EMBL" id="MBC3767364.1"/>
    </source>
</evidence>
<keyword evidence="5" id="KW-0472">Membrane</keyword>
<feature type="coiled-coil region" evidence="4">
    <location>
        <begin position="355"/>
        <end position="396"/>
    </location>
</feature>
<dbReference type="GO" id="GO:0005886">
    <property type="term" value="C:plasma membrane"/>
    <property type="evidence" value="ECO:0007669"/>
    <property type="project" value="TreeGrafter"/>
</dbReference>
<dbReference type="GO" id="GO:0043709">
    <property type="term" value="P:cell adhesion involved in single-species biofilm formation"/>
    <property type="evidence" value="ECO:0007669"/>
    <property type="project" value="TreeGrafter"/>
</dbReference>
<dbReference type="GO" id="GO:0052621">
    <property type="term" value="F:diguanylate cyclase activity"/>
    <property type="evidence" value="ECO:0007669"/>
    <property type="project" value="UniProtKB-EC"/>
</dbReference>
<protein>
    <recommendedName>
        <fullName evidence="2">diguanylate cyclase</fullName>
        <ecNumber evidence="2">2.7.7.65</ecNumber>
    </recommendedName>
</protein>
<feature type="domain" description="GGDEF" evidence="6">
    <location>
        <begin position="464"/>
        <end position="596"/>
    </location>
</feature>
<evidence type="ECO:0000256" key="5">
    <source>
        <dbReference type="SAM" id="Phobius"/>
    </source>
</evidence>
<comment type="catalytic activity">
    <reaction evidence="3">
        <text>2 GTP = 3',3'-c-di-GMP + 2 diphosphate</text>
        <dbReference type="Rhea" id="RHEA:24898"/>
        <dbReference type="ChEBI" id="CHEBI:33019"/>
        <dbReference type="ChEBI" id="CHEBI:37565"/>
        <dbReference type="ChEBI" id="CHEBI:58805"/>
        <dbReference type="EC" id="2.7.7.65"/>
    </reaction>
</comment>
<evidence type="ECO:0000256" key="3">
    <source>
        <dbReference type="ARBA" id="ARBA00034247"/>
    </source>
</evidence>
<dbReference type="SUPFAM" id="SSF55073">
    <property type="entry name" value="Nucleotide cyclase"/>
    <property type="match status" value="1"/>
</dbReference>
<dbReference type="NCBIfam" id="TIGR00254">
    <property type="entry name" value="GGDEF"/>
    <property type="match status" value="1"/>
</dbReference>
<dbReference type="RefSeq" id="WP_186507886.1">
    <property type="nucleotide sequence ID" value="NZ_JACNEP010000017.1"/>
</dbReference>
<dbReference type="InterPro" id="IPR029787">
    <property type="entry name" value="Nucleotide_cyclase"/>
</dbReference>
<proteinExistence type="predicted"/>
<reference evidence="7" key="1">
    <citation type="journal article" date="2018" name="Int. J. Syst. Evol. Microbiol.">
        <title>Neptunicella marina gen. nov., sp. nov., isolated from surface seawater.</title>
        <authorList>
            <person name="Liu X."/>
            <person name="Lai Q."/>
            <person name="Du Y."/>
            <person name="Zhang X."/>
            <person name="Liu Z."/>
            <person name="Sun F."/>
            <person name="Shao Z."/>
        </authorList>
    </citation>
    <scope>NUCLEOTIDE SEQUENCE</scope>
    <source>
        <strain evidence="7">S27-2</strain>
    </source>
</reference>
<dbReference type="InterPro" id="IPR019734">
    <property type="entry name" value="TPR_rpt"/>
</dbReference>
<dbReference type="InterPro" id="IPR043128">
    <property type="entry name" value="Rev_trsase/Diguanyl_cyclase"/>
</dbReference>
<dbReference type="FunFam" id="3.30.70.270:FF:000001">
    <property type="entry name" value="Diguanylate cyclase domain protein"/>
    <property type="match status" value="1"/>
</dbReference>